<evidence type="ECO:0000256" key="7">
    <source>
        <dbReference type="ARBA" id="ARBA00023136"/>
    </source>
</evidence>
<dbReference type="Pfam" id="PF06417">
    <property type="entry name" value="EMC4"/>
    <property type="match status" value="1"/>
</dbReference>
<comment type="similarity">
    <text evidence="2">Belongs to the EMC4 family.</text>
</comment>
<dbReference type="Proteomes" id="UP000674143">
    <property type="component" value="Unassembled WGS sequence"/>
</dbReference>
<evidence type="ECO:0000256" key="2">
    <source>
        <dbReference type="ARBA" id="ARBA00007715"/>
    </source>
</evidence>
<evidence type="ECO:0000256" key="4">
    <source>
        <dbReference type="ARBA" id="ARBA00022692"/>
    </source>
</evidence>
<keyword evidence="7 8" id="KW-0472">Membrane</keyword>
<reference evidence="10" key="2">
    <citation type="journal article" date="2021" name="Sci. Data">
        <title>Chromosome-scale genome sequencing, assembly and annotation of six genomes from subfamily Leishmaniinae.</title>
        <authorList>
            <person name="Almutairi H."/>
            <person name="Urbaniak M.D."/>
            <person name="Bates M.D."/>
            <person name="Jariyapan N."/>
            <person name="Kwakye-Nuako G."/>
            <person name="Thomaz Soccol V."/>
            <person name="Al-Salem W.S."/>
            <person name="Dillon R.J."/>
            <person name="Bates P.A."/>
            <person name="Gatherer D."/>
        </authorList>
    </citation>
    <scope>NUCLEOTIDE SEQUENCE [LARGE SCALE GENOMIC DNA]</scope>
</reference>
<keyword evidence="4 8" id="KW-0812">Transmembrane</keyword>
<protein>
    <recommendedName>
        <fullName evidence="3">ER membrane protein complex subunit 4</fullName>
    </recommendedName>
</protein>
<proteinExistence type="inferred from homology"/>
<evidence type="ECO:0000256" key="8">
    <source>
        <dbReference type="SAM" id="Phobius"/>
    </source>
</evidence>
<name>A0A836KHA4_9TRYP</name>
<evidence type="ECO:0000313" key="9">
    <source>
        <dbReference type="EMBL" id="KAG5472762.1"/>
    </source>
</evidence>
<dbReference type="GeneID" id="92358055"/>
<comment type="subcellular location">
    <subcellularLocation>
        <location evidence="1">Endoplasmic reticulum membrane</location>
        <topology evidence="1">Multi-pass membrane protein</topology>
    </subcellularLocation>
</comment>
<keyword evidence="10" id="KW-1185">Reference proteome</keyword>
<sequence length="246" mass="27725">MTPLTPLSGSLFLRLRVLDVLHRTRDSLSHRHIPTHTPTLAHETQISALLRLPPLPPPPCISSYTHPHRISGTVHHRLPPTPPLLLLHSLPFGSEAMASTALNANAAAKQMTDEEITRHRIMTRLNDIRTQPLKQLPMTAFMMWMVGNDVSIFSIMFVGMAVVNPLQSILGAGKMFADFEEDAKTDRQIRSAVNQARWIYIGCCLIAFLVALVKLNWMELLPVNSMDWMDNTPPTYQEFSIGTFYH</sequence>
<gene>
    <name evidence="9" type="ORF">LSCM4_02085</name>
</gene>
<evidence type="ECO:0000256" key="1">
    <source>
        <dbReference type="ARBA" id="ARBA00004477"/>
    </source>
</evidence>
<dbReference type="SMR" id="A0A836KHA4"/>
<evidence type="ECO:0000256" key="6">
    <source>
        <dbReference type="ARBA" id="ARBA00022989"/>
    </source>
</evidence>
<evidence type="ECO:0000313" key="10">
    <source>
        <dbReference type="Proteomes" id="UP000674143"/>
    </source>
</evidence>
<dbReference type="EMBL" id="JAFHLR010000030">
    <property type="protein sequence ID" value="KAG5472762.1"/>
    <property type="molecule type" value="Genomic_DNA"/>
</dbReference>
<evidence type="ECO:0000256" key="3">
    <source>
        <dbReference type="ARBA" id="ARBA00020820"/>
    </source>
</evidence>
<comment type="caution">
    <text evidence="9">The sequence shown here is derived from an EMBL/GenBank/DDBJ whole genome shotgun (WGS) entry which is preliminary data.</text>
</comment>
<dbReference type="GO" id="GO:0005789">
    <property type="term" value="C:endoplasmic reticulum membrane"/>
    <property type="evidence" value="ECO:0007669"/>
    <property type="project" value="UniProtKB-SubCell"/>
</dbReference>
<keyword evidence="5" id="KW-0256">Endoplasmic reticulum</keyword>
<dbReference type="PANTHER" id="PTHR19315">
    <property type="entry name" value="ER MEMBRANE PROTEIN COMPLEX SUBUNIT 4"/>
    <property type="match status" value="1"/>
</dbReference>
<evidence type="ECO:0000256" key="5">
    <source>
        <dbReference type="ARBA" id="ARBA00022824"/>
    </source>
</evidence>
<dbReference type="InterPro" id="IPR009445">
    <property type="entry name" value="TMEM85/Emc4"/>
</dbReference>
<feature type="transmembrane region" description="Helical" evidence="8">
    <location>
        <begin position="198"/>
        <end position="217"/>
    </location>
</feature>
<dbReference type="KEGG" id="loi:92358055"/>
<reference evidence="10" key="1">
    <citation type="journal article" date="2021" name="Microbiol. Resour. Announc.">
        <title>LGAAP: Leishmaniinae Genome Assembly and Annotation Pipeline.</title>
        <authorList>
            <person name="Almutairi H."/>
            <person name="Urbaniak M.D."/>
            <person name="Bates M.D."/>
            <person name="Jariyapan N."/>
            <person name="Kwakye-Nuako G."/>
            <person name="Thomaz-Soccol V."/>
            <person name="Al-Salem W.S."/>
            <person name="Dillon R.J."/>
            <person name="Bates P.A."/>
            <person name="Gatherer D."/>
        </authorList>
    </citation>
    <scope>NUCLEOTIDE SEQUENCE [LARGE SCALE GENOMIC DNA]</scope>
</reference>
<organism evidence="9 10">
    <name type="scientific">Leishmania orientalis</name>
    <dbReference type="NCBI Taxonomy" id="2249476"/>
    <lineage>
        <taxon>Eukaryota</taxon>
        <taxon>Discoba</taxon>
        <taxon>Euglenozoa</taxon>
        <taxon>Kinetoplastea</taxon>
        <taxon>Metakinetoplastina</taxon>
        <taxon>Trypanosomatida</taxon>
        <taxon>Trypanosomatidae</taxon>
        <taxon>Leishmaniinae</taxon>
        <taxon>Leishmania</taxon>
    </lineage>
</organism>
<accession>A0A836KHA4</accession>
<dbReference type="RefSeq" id="XP_067061158.1">
    <property type="nucleotide sequence ID" value="XM_067204121.1"/>
</dbReference>
<dbReference type="AlphaFoldDB" id="A0A836KHA4"/>
<keyword evidence="6 8" id="KW-1133">Transmembrane helix</keyword>
<feature type="transmembrane region" description="Helical" evidence="8">
    <location>
        <begin position="141"/>
        <end position="163"/>
    </location>
</feature>